<feature type="domain" description="Type II/III secretion system secretin-like" evidence="8">
    <location>
        <begin position="506"/>
        <end position="669"/>
    </location>
</feature>
<keyword evidence="2 7" id="KW-0732">Signal</keyword>
<evidence type="ECO:0000259" key="9">
    <source>
        <dbReference type="Pfam" id="PF03958"/>
    </source>
</evidence>
<keyword evidence="11" id="KW-1185">Reference proteome</keyword>
<keyword evidence="5" id="KW-0813">Transport</keyword>
<evidence type="ECO:0000313" key="11">
    <source>
        <dbReference type="Proteomes" id="UP001520878"/>
    </source>
</evidence>
<organism evidence="10 11">
    <name type="scientific">Fluctibacter halophilus</name>
    <dbReference type="NCBI Taxonomy" id="226011"/>
    <lineage>
        <taxon>Bacteria</taxon>
        <taxon>Pseudomonadati</taxon>
        <taxon>Pseudomonadota</taxon>
        <taxon>Gammaproteobacteria</taxon>
        <taxon>Alteromonadales</taxon>
        <taxon>Alteromonadaceae</taxon>
        <taxon>Fluctibacter</taxon>
    </lineage>
</organism>
<name>A0ABS8G2W8_9ALTE</name>
<protein>
    <submittedName>
        <fullName evidence="10">Uncharacterized protein</fullName>
    </submittedName>
</protein>
<comment type="similarity">
    <text evidence="4">Belongs to the bacterial secretin family.</text>
</comment>
<dbReference type="PANTHER" id="PTHR30332:SF25">
    <property type="entry name" value="SECRETIN XPSD"/>
    <property type="match status" value="1"/>
</dbReference>
<feature type="domain" description="NolW-like" evidence="9">
    <location>
        <begin position="353"/>
        <end position="449"/>
    </location>
</feature>
<evidence type="ECO:0000256" key="1">
    <source>
        <dbReference type="ARBA" id="ARBA00004370"/>
    </source>
</evidence>
<feature type="region of interest" description="Disordered" evidence="6">
    <location>
        <begin position="379"/>
        <end position="405"/>
    </location>
</feature>
<feature type="chain" id="PRO_5047252876" evidence="7">
    <location>
        <begin position="26"/>
        <end position="692"/>
    </location>
</feature>
<reference evidence="10 11" key="1">
    <citation type="submission" date="2021-10" db="EMBL/GenBank/DDBJ databases">
        <title>Draft genome of Aestuariibacter halophilus JC2043.</title>
        <authorList>
            <person name="Emsley S.A."/>
            <person name="Pfannmuller K.M."/>
            <person name="Ushijima B."/>
            <person name="Saw J.H."/>
            <person name="Videau P."/>
        </authorList>
    </citation>
    <scope>NUCLEOTIDE SEQUENCE [LARGE SCALE GENOMIC DNA]</scope>
    <source>
        <strain evidence="10 11">JC2043</strain>
    </source>
</reference>
<dbReference type="PRINTS" id="PR01032">
    <property type="entry name" value="PHAGEIV"/>
</dbReference>
<comment type="caution">
    <text evidence="10">The sequence shown here is derived from an EMBL/GenBank/DDBJ whole genome shotgun (WGS) entry which is preliminary data.</text>
</comment>
<evidence type="ECO:0000256" key="6">
    <source>
        <dbReference type="SAM" id="MobiDB-lite"/>
    </source>
</evidence>
<evidence type="ECO:0000256" key="7">
    <source>
        <dbReference type="SAM" id="SignalP"/>
    </source>
</evidence>
<accession>A0ABS8G2W8</accession>
<gene>
    <name evidence="10" type="ORF">LJ739_00995</name>
</gene>
<sequence>MPSKSWLRVLSVVVSSALLSACATSNHSDAFSKKYGEQALEVRKSYLNIDGVEEAELGIQDDVSESQQRRNDGGFFTLPSMSRPDVSFSSAEMEQLFPDSGEIQVAANQMPLNGFIHYVFGELLGVNYMVTPDVDRATAPVTLNISKPVTPRKLFALAQTALGERHVTVKYNGDVLLLAKTEPNSKAARAVGMGREVNDIPSTANSVMQIVPVLYGIKVSLKTTIEQLADVQITLDAKQSTLFITGDREQVVRAVELVQLLDSPANRGRHVGLVKLTFTGIDMYLNQLSALLESEGIPNGIIEPGNDNLVFVPLYQIGAVAVFAASQSLLDRVEFWTKTLDQPTEGDVRQYYVYHPKFARAKDIGESLQPLIAGARQTNVSSNAQNSREDANGASTGQLKATSRTTGASNDELNFVVDERTNALIFNTTGTAYKKILPLVTSLDVLPKQVMLQITIAEVTLTDEFKMGVEFALSSGKFGFNSGFASEGVGDVLTWASGVNTASLQALSSNNLFNVLSNPNLLVRDGVSATIQVGREIPIVGSTTVNPNTGNQLTQSVEYRRTGTLVTVTPTINAQGVVIMNISQSNSNETEGDAASGNPNIFERSLSTEVVAENGQTILMGGLISEETTNNNSGLPGLRDIPLFGNLFGATTQSKVKTELVIMVTPRVISRSDQWDGLMRTFKDTVSSIRID</sequence>
<keyword evidence="3" id="KW-0472">Membrane</keyword>
<evidence type="ECO:0000256" key="5">
    <source>
        <dbReference type="RuleBase" id="RU004004"/>
    </source>
</evidence>
<dbReference type="Pfam" id="PF03958">
    <property type="entry name" value="Secretin_N"/>
    <property type="match status" value="1"/>
</dbReference>
<comment type="subcellular location">
    <subcellularLocation>
        <location evidence="5">Cell outer membrane</location>
    </subcellularLocation>
    <subcellularLocation>
        <location evidence="1">Membrane</location>
    </subcellularLocation>
</comment>
<dbReference type="Pfam" id="PF00263">
    <property type="entry name" value="Secretin"/>
    <property type="match status" value="1"/>
</dbReference>
<dbReference type="PROSITE" id="PS51257">
    <property type="entry name" value="PROKAR_LIPOPROTEIN"/>
    <property type="match status" value="1"/>
</dbReference>
<dbReference type="PRINTS" id="PR00811">
    <property type="entry name" value="BCTERIALGSPD"/>
</dbReference>
<dbReference type="InterPro" id="IPR004846">
    <property type="entry name" value="T2SS/T3SS_dom"/>
</dbReference>
<proteinExistence type="inferred from homology"/>
<dbReference type="InterPro" id="IPR005644">
    <property type="entry name" value="NolW-like"/>
</dbReference>
<dbReference type="EMBL" id="JAJEWP010000001">
    <property type="protein sequence ID" value="MCC2614813.1"/>
    <property type="molecule type" value="Genomic_DNA"/>
</dbReference>
<dbReference type="InterPro" id="IPR001775">
    <property type="entry name" value="GspD/PilQ"/>
</dbReference>
<dbReference type="Gene3D" id="3.30.1370.120">
    <property type="match status" value="2"/>
</dbReference>
<evidence type="ECO:0000256" key="3">
    <source>
        <dbReference type="ARBA" id="ARBA00023136"/>
    </source>
</evidence>
<feature type="signal peptide" evidence="7">
    <location>
        <begin position="1"/>
        <end position="25"/>
    </location>
</feature>
<dbReference type="InterPro" id="IPR038591">
    <property type="entry name" value="NolW-like_sf"/>
</dbReference>
<evidence type="ECO:0000256" key="4">
    <source>
        <dbReference type="RuleBase" id="RU004003"/>
    </source>
</evidence>
<dbReference type="PANTHER" id="PTHR30332">
    <property type="entry name" value="PROBABLE GENERAL SECRETION PATHWAY PROTEIN D"/>
    <property type="match status" value="1"/>
</dbReference>
<evidence type="ECO:0000313" key="10">
    <source>
        <dbReference type="EMBL" id="MCC2614813.1"/>
    </source>
</evidence>
<dbReference type="RefSeq" id="WP_229156729.1">
    <property type="nucleotide sequence ID" value="NZ_JAJEWP010000001.1"/>
</dbReference>
<feature type="compositionally biased region" description="Polar residues" evidence="6">
    <location>
        <begin position="393"/>
        <end position="405"/>
    </location>
</feature>
<evidence type="ECO:0000256" key="2">
    <source>
        <dbReference type="ARBA" id="ARBA00022729"/>
    </source>
</evidence>
<dbReference type="InterPro" id="IPR050810">
    <property type="entry name" value="Bact_Secretion_Sys_Channel"/>
</dbReference>
<evidence type="ECO:0000259" key="8">
    <source>
        <dbReference type="Pfam" id="PF00263"/>
    </source>
</evidence>
<dbReference type="Proteomes" id="UP001520878">
    <property type="component" value="Unassembled WGS sequence"/>
</dbReference>